<dbReference type="SUPFAM" id="SSF101478">
    <property type="entry name" value="ADP-ribosylglycohydrolase"/>
    <property type="match status" value="1"/>
</dbReference>
<dbReference type="GO" id="GO:0046872">
    <property type="term" value="F:metal ion binding"/>
    <property type="evidence" value="ECO:0007669"/>
    <property type="project" value="UniProtKB-KW"/>
</dbReference>
<dbReference type="GO" id="GO:0005634">
    <property type="term" value="C:nucleus"/>
    <property type="evidence" value="ECO:0007669"/>
    <property type="project" value="TreeGrafter"/>
</dbReference>
<dbReference type="GO" id="GO:0004649">
    <property type="term" value="F:poly(ADP-ribose) glycohydrolase activity"/>
    <property type="evidence" value="ECO:0007669"/>
    <property type="project" value="UniProtKB-EC"/>
</dbReference>
<keyword evidence="3" id="KW-0378">Hydrolase</keyword>
<dbReference type="InterPro" id="IPR050792">
    <property type="entry name" value="ADP-ribosylglycohydrolase"/>
</dbReference>
<evidence type="ECO:0000313" key="14">
    <source>
        <dbReference type="Proteomes" id="UP001497525"/>
    </source>
</evidence>
<evidence type="ECO:0000256" key="10">
    <source>
        <dbReference type="ARBA" id="ARBA00043193"/>
    </source>
</evidence>
<proteinExistence type="inferred from homology"/>
<dbReference type="PANTHER" id="PTHR16222">
    <property type="entry name" value="ADP-RIBOSYLGLYCOHYDROLASE"/>
    <property type="match status" value="1"/>
</dbReference>
<evidence type="ECO:0000256" key="7">
    <source>
        <dbReference type="ARBA" id="ARBA00042722"/>
    </source>
</evidence>
<dbReference type="AlphaFoldDB" id="A0AAV2TKR8"/>
<evidence type="ECO:0000256" key="11">
    <source>
        <dbReference type="ARBA" id="ARBA00049015"/>
    </source>
</evidence>
<dbReference type="Proteomes" id="UP001497525">
    <property type="component" value="Unassembled WGS sequence"/>
</dbReference>
<feature type="binding site" evidence="12">
    <location>
        <position position="68"/>
    </location>
    <ligand>
        <name>Mg(2+)</name>
        <dbReference type="ChEBI" id="CHEBI:18420"/>
        <label>1</label>
    </ligand>
</feature>
<evidence type="ECO:0000313" key="13">
    <source>
        <dbReference type="EMBL" id="CAL5137888.1"/>
    </source>
</evidence>
<evidence type="ECO:0000256" key="6">
    <source>
        <dbReference type="ARBA" id="ARBA00042471"/>
    </source>
</evidence>
<dbReference type="GO" id="GO:0005739">
    <property type="term" value="C:mitochondrion"/>
    <property type="evidence" value="ECO:0007669"/>
    <property type="project" value="TreeGrafter"/>
</dbReference>
<evidence type="ECO:0000256" key="5">
    <source>
        <dbReference type="ARBA" id="ARBA00042398"/>
    </source>
</evidence>
<dbReference type="InterPro" id="IPR005502">
    <property type="entry name" value="Ribosyl_crysJ1"/>
</dbReference>
<organism evidence="13 14">
    <name type="scientific">Calicophoron daubneyi</name>
    <name type="common">Rumen fluke</name>
    <name type="synonym">Paramphistomum daubneyi</name>
    <dbReference type="NCBI Taxonomy" id="300641"/>
    <lineage>
        <taxon>Eukaryota</taxon>
        <taxon>Metazoa</taxon>
        <taxon>Spiralia</taxon>
        <taxon>Lophotrochozoa</taxon>
        <taxon>Platyhelminthes</taxon>
        <taxon>Trematoda</taxon>
        <taxon>Digenea</taxon>
        <taxon>Plagiorchiida</taxon>
        <taxon>Pronocephalata</taxon>
        <taxon>Paramphistomoidea</taxon>
        <taxon>Paramphistomidae</taxon>
        <taxon>Calicophoron</taxon>
    </lineage>
</organism>
<keyword evidence="12" id="KW-0460">Magnesium</keyword>
<evidence type="ECO:0000256" key="9">
    <source>
        <dbReference type="ARBA" id="ARBA00043187"/>
    </source>
</evidence>
<evidence type="ECO:0000256" key="8">
    <source>
        <dbReference type="ARBA" id="ARBA00042850"/>
    </source>
</evidence>
<gene>
    <name evidence="13" type="ORF">CDAUBV1_LOCUS12368</name>
</gene>
<accession>A0AAV2TKR8</accession>
<sequence length="368" mass="41627">MQKAETYAATQDIAMKFDDFCRGVMFGSLIGDCYGHLLDGRPPVSISVPSKYMEDTLAGKLRSELNYTNGTQMSLGVLRSLRVQRGLAPEALAREFAEDYFNDGRNRRYDNSDAILFRAMQNANFENPYRFAAHMFHGAGSFRNGGAMKVVPLAVYALKLDDLEFEKLVVNVTRITHTHPEAIYGALLQAFAVRQVWDMVCCGHSGLFAEIFLNNLLDRLANVQYRFICPRSSQWREAFNEYAERFQRVRFLLDAYDSPVNTVIRQLGTSPRAIESVPRALYAFIRSLWICEVPFNSMPLRALAHVMSWGGDTARTASMACALSGGFQGVGPNLANNRCTIPDRMLHRCEGFGIVKEYTDWLISRFER</sequence>
<dbReference type="Pfam" id="PF03747">
    <property type="entry name" value="ADP_ribosyl_GH"/>
    <property type="match status" value="1"/>
</dbReference>
<comment type="cofactor">
    <cofactor evidence="12">
        <name>Mg(2+)</name>
        <dbReference type="ChEBI" id="CHEBI:18420"/>
    </cofactor>
    <text evidence="12">Binds 2 magnesium ions per subunit.</text>
</comment>
<comment type="catalytic activity">
    <reaction evidence="11">
        <text>alpha-NAD(+) + H2O = ADP-D-ribose + nicotinamide + H(+)</text>
        <dbReference type="Rhea" id="RHEA:68792"/>
        <dbReference type="ChEBI" id="CHEBI:15377"/>
        <dbReference type="ChEBI" id="CHEBI:15378"/>
        <dbReference type="ChEBI" id="CHEBI:17154"/>
        <dbReference type="ChEBI" id="CHEBI:57967"/>
        <dbReference type="ChEBI" id="CHEBI:77017"/>
    </reaction>
</comment>
<evidence type="ECO:0000256" key="2">
    <source>
        <dbReference type="ARBA" id="ARBA00012255"/>
    </source>
</evidence>
<comment type="similarity">
    <text evidence="1">Belongs to the ADP-ribosylglycohydrolase family.</text>
</comment>
<reference evidence="13" key="1">
    <citation type="submission" date="2024-06" db="EMBL/GenBank/DDBJ databases">
        <authorList>
            <person name="Liu X."/>
            <person name="Lenzi L."/>
            <person name="Haldenby T S."/>
            <person name="Uol C."/>
        </authorList>
    </citation>
    <scope>NUCLEOTIDE SEQUENCE</scope>
</reference>
<evidence type="ECO:0000256" key="12">
    <source>
        <dbReference type="PIRSR" id="PIRSR605502-1"/>
    </source>
</evidence>
<comment type="caution">
    <text evidence="13">The sequence shown here is derived from an EMBL/GenBank/DDBJ whole genome shotgun (WGS) entry which is preliminary data.</text>
</comment>
<dbReference type="EC" id="3.2.1.143" evidence="2"/>
<protein>
    <recommendedName>
        <fullName evidence="4">ADP-ribosylhydrolase ARH3</fullName>
        <ecNumber evidence="2">3.2.1.143</ecNumber>
    </recommendedName>
    <alternativeName>
        <fullName evidence="5">ADP-ribose glycohydrolase ARH3</fullName>
    </alternativeName>
    <alternativeName>
        <fullName evidence="6">ADP-ribosylhydrolase 3</fullName>
    </alternativeName>
    <alternativeName>
        <fullName evidence="9">O-acetyl-ADP-ribose deacetylase ARH3</fullName>
    </alternativeName>
    <alternativeName>
        <fullName evidence="10">Poly(ADP-ribose) glycohydrolase ARH3</fullName>
    </alternativeName>
    <alternativeName>
        <fullName evidence="8">[Protein ADP-ribosylarginine] hydrolase-like protein 2</fullName>
    </alternativeName>
    <alternativeName>
        <fullName evidence="7">[Protein ADP-ribosylserine] hydrolase</fullName>
    </alternativeName>
</protein>
<name>A0AAV2TKR8_CALDB</name>
<evidence type="ECO:0000256" key="1">
    <source>
        <dbReference type="ARBA" id="ARBA00010702"/>
    </source>
</evidence>
<feature type="binding site" evidence="12">
    <location>
        <position position="312"/>
    </location>
    <ligand>
        <name>Mg(2+)</name>
        <dbReference type="ChEBI" id="CHEBI:18420"/>
        <label>1</label>
    </ligand>
</feature>
<dbReference type="EMBL" id="CAXLJL010000445">
    <property type="protein sequence ID" value="CAL5137888.1"/>
    <property type="molecule type" value="Genomic_DNA"/>
</dbReference>
<dbReference type="PANTHER" id="PTHR16222:SF24">
    <property type="entry name" value="ADP-RIBOSYLHYDROLASE ARH3"/>
    <property type="match status" value="1"/>
</dbReference>
<dbReference type="InterPro" id="IPR036705">
    <property type="entry name" value="Ribosyl_crysJ1_sf"/>
</dbReference>
<evidence type="ECO:0000256" key="3">
    <source>
        <dbReference type="ARBA" id="ARBA00022801"/>
    </source>
</evidence>
<evidence type="ECO:0000256" key="4">
    <source>
        <dbReference type="ARBA" id="ARBA00041057"/>
    </source>
</evidence>
<dbReference type="Gene3D" id="1.10.4080.10">
    <property type="entry name" value="ADP-ribosylation/Crystallin J1"/>
    <property type="match status" value="1"/>
</dbReference>
<keyword evidence="12" id="KW-0479">Metal-binding</keyword>